<dbReference type="GO" id="GO:0009306">
    <property type="term" value="P:protein secretion"/>
    <property type="evidence" value="ECO:0007669"/>
    <property type="project" value="TreeGrafter"/>
</dbReference>
<proteinExistence type="predicted"/>
<dbReference type="AlphaFoldDB" id="A0A8J1UX79"/>
<dbReference type="InterPro" id="IPR008551">
    <property type="entry name" value="TANGO2"/>
</dbReference>
<organism evidence="1 2">
    <name type="scientific">Owenia fusiformis</name>
    <name type="common">Polychaete worm</name>
    <dbReference type="NCBI Taxonomy" id="6347"/>
    <lineage>
        <taxon>Eukaryota</taxon>
        <taxon>Metazoa</taxon>
        <taxon>Spiralia</taxon>
        <taxon>Lophotrochozoa</taxon>
        <taxon>Annelida</taxon>
        <taxon>Polychaeta</taxon>
        <taxon>Sedentaria</taxon>
        <taxon>Canalipalpata</taxon>
        <taxon>Sabellida</taxon>
        <taxon>Oweniida</taxon>
        <taxon>Oweniidae</taxon>
        <taxon>Owenia</taxon>
    </lineage>
</organism>
<dbReference type="PANTHER" id="PTHR17985:SF8">
    <property type="entry name" value="TRANSPORT AND GOLGI ORGANIZATION PROTEIN 2 HOMOLOG"/>
    <property type="match status" value="1"/>
</dbReference>
<sequence length="311" mass="35359">MCILFVAISDNPKDDGYQVIIANNRDEYFERPTKPAGFWNDDPHCISGLDQKAGKEGGTWLSLSTQNKIGVLLNIQVLSKDGGTDTVGTKKGRGFLVTDFMSTPKTARDYITSVERDGDTFYPFNLALLEKSANSDRWRLHYCNNEDQHSHEVWSNGIHGIGNSTIHKPWNKVKHGINRMETIISQFKAAKNKTNRKEELKIALLDLLNDDKSHLPDPQLESQLPQAWQKSHSAIFVKPTEGIRCGTRTNTVVIIDSEGLCEYVDRTMEDSINADSVKWTTSNYIFQMDYKNSHPKLDRMKLRRRSSLLLI</sequence>
<dbReference type="Pfam" id="PF05742">
    <property type="entry name" value="TANGO2"/>
    <property type="match status" value="1"/>
</dbReference>
<protein>
    <submittedName>
        <fullName evidence="1">Uncharacterized protein</fullName>
    </submittedName>
</protein>
<accession>A0A8J1UX79</accession>
<dbReference type="EMBL" id="CAIIXF020000012">
    <property type="protein sequence ID" value="CAH1800872.1"/>
    <property type="molecule type" value="Genomic_DNA"/>
</dbReference>
<evidence type="ECO:0000313" key="2">
    <source>
        <dbReference type="Proteomes" id="UP000749559"/>
    </source>
</evidence>
<dbReference type="GO" id="GO:0005794">
    <property type="term" value="C:Golgi apparatus"/>
    <property type="evidence" value="ECO:0007669"/>
    <property type="project" value="TreeGrafter"/>
</dbReference>
<dbReference type="GO" id="GO:0007030">
    <property type="term" value="P:Golgi organization"/>
    <property type="evidence" value="ECO:0007669"/>
    <property type="project" value="TreeGrafter"/>
</dbReference>
<gene>
    <name evidence="1" type="ORF">OFUS_LOCUS24710</name>
</gene>
<comment type="caution">
    <text evidence="1">The sequence shown here is derived from an EMBL/GenBank/DDBJ whole genome shotgun (WGS) entry which is preliminary data.</text>
</comment>
<keyword evidence="2" id="KW-1185">Reference proteome</keyword>
<name>A0A8J1UX79_OWEFU</name>
<reference evidence="1" key="1">
    <citation type="submission" date="2022-03" db="EMBL/GenBank/DDBJ databases">
        <authorList>
            <person name="Martin C."/>
        </authorList>
    </citation>
    <scope>NUCLEOTIDE SEQUENCE</scope>
</reference>
<evidence type="ECO:0000313" key="1">
    <source>
        <dbReference type="EMBL" id="CAH1800872.1"/>
    </source>
</evidence>
<dbReference type="PANTHER" id="PTHR17985">
    <property type="entry name" value="SER/THR-RICH PROTEIN T10 IN DGCR REGION"/>
    <property type="match status" value="1"/>
</dbReference>
<dbReference type="Proteomes" id="UP000749559">
    <property type="component" value="Unassembled WGS sequence"/>
</dbReference>
<dbReference type="OrthoDB" id="191601at2759"/>